<accession>A0AAX2ADI7</accession>
<proteinExistence type="predicted"/>
<keyword evidence="2" id="KW-1185">Reference proteome</keyword>
<protein>
    <submittedName>
        <fullName evidence="1">Uncharacterized protein</fullName>
    </submittedName>
</protein>
<feature type="non-terminal residue" evidence="1">
    <location>
        <position position="129"/>
    </location>
</feature>
<evidence type="ECO:0000313" key="1">
    <source>
        <dbReference type="EMBL" id="RXK11753.1"/>
    </source>
</evidence>
<sequence>MKTKYIYNKITIPEQKELYRHKNILIELGLIFDNMKRDYSNNEEISNEALEEIIWICKKNNFNYEVKEIEITDKDIIFQNLYTLISIDNNTFFIENKKQKKKVLSILINEEVGIDRINIIDIQKGKLLT</sequence>
<evidence type="ECO:0000313" key="2">
    <source>
        <dbReference type="Proteomes" id="UP000290092"/>
    </source>
</evidence>
<name>A0AAX2ADI7_9BACT</name>
<dbReference type="AlphaFoldDB" id="A0AAX2ADI7"/>
<gene>
    <name evidence="1" type="ORF">CP985_14915</name>
</gene>
<dbReference type="RefSeq" id="WP_164968756.1">
    <property type="nucleotide sequence ID" value="NZ_NXID01000108.1"/>
</dbReference>
<dbReference type="EMBL" id="NXID01000108">
    <property type="protein sequence ID" value="RXK11753.1"/>
    <property type="molecule type" value="Genomic_DNA"/>
</dbReference>
<comment type="caution">
    <text evidence="1">The sequence shown here is derived from an EMBL/GenBank/DDBJ whole genome shotgun (WGS) entry which is preliminary data.</text>
</comment>
<reference evidence="1 2" key="1">
    <citation type="submission" date="2017-09" db="EMBL/GenBank/DDBJ databases">
        <title>Genomics of the genus Arcobacter.</title>
        <authorList>
            <person name="Perez-Cataluna A."/>
            <person name="Figueras M.J."/>
            <person name="Salas-Masso N."/>
        </authorList>
    </citation>
    <scope>NUCLEOTIDE SEQUENCE [LARGE SCALE GENOMIC DNA]</scope>
    <source>
        <strain evidence="1 2">CECT 7386</strain>
    </source>
</reference>
<dbReference type="Proteomes" id="UP000290092">
    <property type="component" value="Unassembled WGS sequence"/>
</dbReference>
<organism evidence="1 2">
    <name type="scientific">Malaciobacter mytili LMG 24559</name>
    <dbReference type="NCBI Taxonomy" id="1032238"/>
    <lineage>
        <taxon>Bacteria</taxon>
        <taxon>Pseudomonadati</taxon>
        <taxon>Campylobacterota</taxon>
        <taxon>Epsilonproteobacteria</taxon>
        <taxon>Campylobacterales</taxon>
        <taxon>Arcobacteraceae</taxon>
        <taxon>Malaciobacter</taxon>
    </lineage>
</organism>